<evidence type="ECO:0000256" key="1">
    <source>
        <dbReference type="ARBA" id="ARBA00022490"/>
    </source>
</evidence>
<sequence>MVFGDRLGEANAYARLLTEQGVLRGLIGPSEVPRLWTRHILNCAVLGEVIDDGATAFDIGSGAGLPGIPLAIAKPNVSITLIEPLLRRTTFLDEVVSELGLTNVTVTRGRAEEKTVLASVGTADVVTSRAVAPLDRLAGWSAPLIRVGGRLIALKGRSAADEIQRDRAAVRKTGIVDLTVTQCGVDVLDEPTTLLVGSRVATDKDAAAARRAARRAKRGR</sequence>
<dbReference type="PIRSF" id="PIRSF003078">
    <property type="entry name" value="GidB"/>
    <property type="match status" value="1"/>
</dbReference>
<keyword evidence="2 6" id="KW-0698">rRNA processing</keyword>
<evidence type="ECO:0000313" key="7">
    <source>
        <dbReference type="EMBL" id="WOC12242.1"/>
    </source>
</evidence>
<dbReference type="Gene3D" id="3.40.50.150">
    <property type="entry name" value="Vaccinia Virus protein VP39"/>
    <property type="match status" value="1"/>
</dbReference>
<evidence type="ECO:0000256" key="5">
    <source>
        <dbReference type="ARBA" id="ARBA00022691"/>
    </source>
</evidence>
<dbReference type="InterPro" id="IPR003682">
    <property type="entry name" value="rRNA_ssu_MeTfrase_G"/>
</dbReference>
<keyword evidence="4 6" id="KW-0808">Transferase</keyword>
<reference evidence="7" key="1">
    <citation type="submission" date="2023-06" db="EMBL/GenBank/DDBJ databases">
        <title>Gordonia sp. nov. and Pseudochrobactrum sp. nov., two species isolated from the burying beetle Nicrophorus vespilloides.</title>
        <authorList>
            <person name="Poehlein A."/>
            <person name="Guzman J."/>
            <person name="Daniel R."/>
            <person name="Vilcinskas A."/>
        </authorList>
    </citation>
    <scope>NUCLEOTIDE SEQUENCE</scope>
    <source>
        <strain evidence="7">MP11Mi</strain>
    </source>
</reference>
<feature type="binding site" evidence="6">
    <location>
        <position position="60"/>
    </location>
    <ligand>
        <name>S-adenosyl-L-methionine</name>
        <dbReference type="ChEBI" id="CHEBI:59789"/>
    </ligand>
</feature>
<name>A0AA97CUH7_9ACTN</name>
<keyword evidence="1 6" id="KW-0963">Cytoplasm</keyword>
<comment type="similarity">
    <text evidence="6">Belongs to the methyltransferase superfamily. RNA methyltransferase RsmG family.</text>
</comment>
<feature type="binding site" evidence="6">
    <location>
        <position position="65"/>
    </location>
    <ligand>
        <name>S-adenosyl-L-methionine</name>
        <dbReference type="ChEBI" id="CHEBI:59789"/>
    </ligand>
</feature>
<organism evidence="7">
    <name type="scientific">Gordonia sp. MP11Mi</name>
    <dbReference type="NCBI Taxonomy" id="3022769"/>
    <lineage>
        <taxon>Bacteria</taxon>
        <taxon>Bacillati</taxon>
        <taxon>Actinomycetota</taxon>
        <taxon>Actinomycetes</taxon>
        <taxon>Mycobacteriales</taxon>
        <taxon>Gordoniaceae</taxon>
        <taxon>Gordonia</taxon>
    </lineage>
</organism>
<evidence type="ECO:0000256" key="3">
    <source>
        <dbReference type="ARBA" id="ARBA00022603"/>
    </source>
</evidence>
<dbReference type="HAMAP" id="MF_00074">
    <property type="entry name" value="16SrRNA_methyltr_G"/>
    <property type="match status" value="1"/>
</dbReference>
<protein>
    <recommendedName>
        <fullName evidence="6">Ribosomal RNA small subunit methyltransferase G</fullName>
        <ecNumber evidence="6">2.1.1.-</ecNumber>
    </recommendedName>
    <alternativeName>
        <fullName evidence="6">16S rRNA 7-methylguanosine methyltransferase</fullName>
        <shortName evidence="6">16S rRNA m7G methyltransferase</shortName>
    </alternativeName>
</protein>
<keyword evidence="3 6" id="KW-0489">Methyltransferase</keyword>
<dbReference type="PANTHER" id="PTHR31760">
    <property type="entry name" value="S-ADENOSYL-L-METHIONINE-DEPENDENT METHYLTRANSFERASES SUPERFAMILY PROTEIN"/>
    <property type="match status" value="1"/>
</dbReference>
<dbReference type="AlphaFoldDB" id="A0AA97CUH7"/>
<dbReference type="GO" id="GO:0005829">
    <property type="term" value="C:cytosol"/>
    <property type="evidence" value="ECO:0007669"/>
    <property type="project" value="TreeGrafter"/>
</dbReference>
<proteinExistence type="inferred from homology"/>
<dbReference type="EMBL" id="CP128986">
    <property type="protein sequence ID" value="WOC12242.1"/>
    <property type="molecule type" value="Genomic_DNA"/>
</dbReference>
<dbReference type="SUPFAM" id="SSF53335">
    <property type="entry name" value="S-adenosyl-L-methionine-dependent methyltransferases"/>
    <property type="match status" value="1"/>
</dbReference>
<comment type="function">
    <text evidence="6">Specifically methylates the N7 position of a guanine in 16S rRNA.</text>
</comment>
<gene>
    <name evidence="6 7" type="primary">rsmG</name>
    <name evidence="7" type="ORF">MP11Mi_13270</name>
</gene>
<feature type="binding site" evidence="6">
    <location>
        <begin position="111"/>
        <end position="112"/>
    </location>
    <ligand>
        <name>S-adenosyl-L-methionine</name>
        <dbReference type="ChEBI" id="CHEBI:59789"/>
    </ligand>
</feature>
<comment type="caution">
    <text evidence="6">Lacks conserved residue(s) required for the propagation of feature annotation.</text>
</comment>
<evidence type="ECO:0000256" key="6">
    <source>
        <dbReference type="HAMAP-Rule" id="MF_00074"/>
    </source>
</evidence>
<keyword evidence="5 6" id="KW-0949">S-adenosyl-L-methionine</keyword>
<dbReference type="PANTHER" id="PTHR31760:SF0">
    <property type="entry name" value="S-ADENOSYL-L-METHIONINE-DEPENDENT METHYLTRANSFERASES SUPERFAMILY PROTEIN"/>
    <property type="match status" value="1"/>
</dbReference>
<feature type="binding site" evidence="6">
    <location>
        <position position="129"/>
    </location>
    <ligand>
        <name>S-adenosyl-L-methionine</name>
        <dbReference type="ChEBI" id="CHEBI:59789"/>
    </ligand>
</feature>
<dbReference type="InterPro" id="IPR029063">
    <property type="entry name" value="SAM-dependent_MTases_sf"/>
</dbReference>
<dbReference type="EC" id="2.1.1.-" evidence="6"/>
<comment type="subcellular location">
    <subcellularLocation>
        <location evidence="6">Cytoplasm</location>
    </subcellularLocation>
</comment>
<evidence type="ECO:0000256" key="2">
    <source>
        <dbReference type="ARBA" id="ARBA00022552"/>
    </source>
</evidence>
<dbReference type="Pfam" id="PF02527">
    <property type="entry name" value="GidB"/>
    <property type="match status" value="1"/>
</dbReference>
<dbReference type="GO" id="GO:0070043">
    <property type="term" value="F:rRNA (guanine-N7-)-methyltransferase activity"/>
    <property type="evidence" value="ECO:0007669"/>
    <property type="project" value="UniProtKB-UniRule"/>
</dbReference>
<evidence type="ECO:0000256" key="4">
    <source>
        <dbReference type="ARBA" id="ARBA00022679"/>
    </source>
</evidence>
<dbReference type="RefSeq" id="WP_420041489.1">
    <property type="nucleotide sequence ID" value="NZ_CP128986.1"/>
</dbReference>
<dbReference type="NCBIfam" id="TIGR00138">
    <property type="entry name" value="rsmG_gidB"/>
    <property type="match status" value="1"/>
</dbReference>
<accession>A0AA97CUH7</accession>